<keyword evidence="6 13" id="KW-0547">Nucleotide-binding</keyword>
<evidence type="ECO:0000256" key="2">
    <source>
        <dbReference type="ARBA" id="ARBA00022448"/>
    </source>
</evidence>
<evidence type="ECO:0000256" key="10">
    <source>
        <dbReference type="ARBA" id="ARBA00023134"/>
    </source>
</evidence>
<keyword evidence="2 15" id="KW-0813">Transport</keyword>
<feature type="binding site" evidence="13">
    <location>
        <begin position="14"/>
        <end position="21"/>
    </location>
    <ligand>
        <name>GTP</name>
        <dbReference type="ChEBI" id="CHEBI:37565"/>
        <label>1</label>
    </ligand>
</feature>
<dbReference type="OrthoDB" id="9809127at2"/>
<dbReference type="InterPro" id="IPR011640">
    <property type="entry name" value="Fe2_transport_prot_B_C"/>
</dbReference>
<sequence>MENKIKSSKILLVGNPNVGKSTIFNQLCNRNQKTGNYSGVTVSSLQGDYIYKNEKVEIIDLPGAYSVYPGSEDEAVFVDYLFNERSKYDGVLYVADALNFKRSLLLFEQIRDLGIPVIMVVNQIDEAEKRGYALNVEKLSEETGVTVNVTNAKKNSGIDAVKESIHLRKFTVAEKPLFQIPSEHKAKVEDVSQKSGETNLYRAWFQLSSTRKLKNGGAEITAADSKNVVPKRLQTQETLRRYENIDQIIDKVRSKRTLFKDLLTEKLDRLMVHKFWGYVLFLVVLLIIFQSVFFLAEYPKGWIEDLFTWFSTLAAENLPEGPLNSLVAEGILPGIGGIVVFAPQIGILMYFLYIMEDSGYMARVIFLMDRLLRPFGLNGKSIIPLVSGTACAIPAIMSARNIENTKERLITILVTPFMTCSARLPIYSIIITLVVPDEYFFGIGYRALALLAMYMLGFVTALAASFFLKKGIKNTNRSTLILDLPTYKMPLWGYNFKMALLKAWGFITGAGKVIFAVSIIIWFLSYFGPHDKFNITSHKSNVELNDSYLAKMGKAIEPAISPLGYDWKMGVGILTSFAAREVFVGTMSTLYSLGDGAEDGRLIDKMKADKKADGTPLFTLATGVSVLVFYAFAMQCISTIAIVYKETGSKKWTFIQLIGMSGLAYLASLFVFQILK</sequence>
<dbReference type="InterPro" id="IPR011642">
    <property type="entry name" value="Gate_dom"/>
</dbReference>
<feature type="transmembrane region" description="Helical" evidence="15">
    <location>
        <begin position="331"/>
        <end position="354"/>
    </location>
</feature>
<dbReference type="InterPro" id="IPR005225">
    <property type="entry name" value="Small_GTP-bd"/>
</dbReference>
<dbReference type="InterPro" id="IPR003373">
    <property type="entry name" value="Fe2_transport_prot-B"/>
</dbReference>
<protein>
    <recommendedName>
        <fullName evidence="12 15">Ferrous iron transport protein B</fullName>
    </recommendedName>
</protein>
<dbReference type="GO" id="GO:0005525">
    <property type="term" value="F:GTP binding"/>
    <property type="evidence" value="ECO:0007669"/>
    <property type="project" value="UniProtKB-KW"/>
</dbReference>
<dbReference type="Pfam" id="PF02421">
    <property type="entry name" value="FeoB_N"/>
    <property type="match status" value="1"/>
</dbReference>
<feature type="binding site" evidence="14">
    <location>
        <position position="25"/>
    </location>
    <ligand>
        <name>Mg(2+)</name>
        <dbReference type="ChEBI" id="CHEBI:18420"/>
        <label>2</label>
    </ligand>
</feature>
<keyword evidence="14" id="KW-0479">Metal-binding</keyword>
<comment type="function">
    <text evidence="15">Probable transporter of a GTP-driven Fe(2+) uptake system.</text>
</comment>
<comment type="subcellular location">
    <subcellularLocation>
        <location evidence="15">Cell inner membrane</location>
        <topology evidence="15">Multi-pass membrane protein</topology>
    </subcellularLocation>
    <subcellularLocation>
        <location evidence="1">Cell membrane</location>
        <topology evidence="1">Multi-pass membrane protein</topology>
    </subcellularLocation>
</comment>
<gene>
    <name evidence="17" type="ORF">BMF97_17450</name>
</gene>
<reference evidence="17 18" key="1">
    <citation type="submission" date="2016-11" db="EMBL/GenBank/DDBJ databases">
        <title>Genome sequence and comparative genomic analysis of clinical strain Elizabethkingia meningoseptica 61421 PRCM.</title>
        <authorList>
            <person name="Wang M."/>
            <person name="Hu S."/>
            <person name="Cao L."/>
            <person name="Jiang T."/>
            <person name="Zhou Y."/>
            <person name="Ming D."/>
        </authorList>
    </citation>
    <scope>NUCLEOTIDE SEQUENCE [LARGE SCALE GENOMIC DNA]</scope>
    <source>
        <strain evidence="17 18">61421 PRCM</strain>
    </source>
</reference>
<organism evidence="17 18">
    <name type="scientific">Elizabethkingia meningoseptica</name>
    <name type="common">Chryseobacterium meningosepticum</name>
    <dbReference type="NCBI Taxonomy" id="238"/>
    <lineage>
        <taxon>Bacteria</taxon>
        <taxon>Pseudomonadati</taxon>
        <taxon>Bacteroidota</taxon>
        <taxon>Flavobacteriia</taxon>
        <taxon>Flavobacteriales</taxon>
        <taxon>Weeksellaceae</taxon>
        <taxon>Elizabethkingia</taxon>
    </lineage>
</organism>
<dbReference type="GO" id="GO:0046872">
    <property type="term" value="F:metal ion binding"/>
    <property type="evidence" value="ECO:0007669"/>
    <property type="project" value="UniProtKB-KW"/>
</dbReference>
<dbReference type="AlphaFoldDB" id="A0A1V3TXE7"/>
<evidence type="ECO:0000256" key="11">
    <source>
        <dbReference type="ARBA" id="ARBA00023136"/>
    </source>
</evidence>
<feature type="transmembrane region" description="Helical" evidence="15">
    <location>
        <begin position="503"/>
        <end position="524"/>
    </location>
</feature>
<keyword evidence="11 15" id="KW-0472">Membrane</keyword>
<comment type="caution">
    <text evidence="17">The sequence shown here is derived from an EMBL/GenBank/DDBJ whole genome shotgun (WGS) entry which is preliminary data.</text>
</comment>
<feature type="transmembrane region" description="Helical" evidence="15">
    <location>
        <begin position="654"/>
        <end position="675"/>
    </location>
</feature>
<dbReference type="RefSeq" id="WP_069215228.1">
    <property type="nucleotide sequence ID" value="NZ_CP016378.1"/>
</dbReference>
<dbReference type="EMBL" id="MPOG01000019">
    <property type="protein sequence ID" value="OOH93249.1"/>
    <property type="molecule type" value="Genomic_DNA"/>
</dbReference>
<keyword evidence="18" id="KW-1185">Reference proteome</keyword>
<dbReference type="InterPro" id="IPR050860">
    <property type="entry name" value="FeoB_GTPase"/>
</dbReference>
<keyword evidence="4 15" id="KW-0410">Iron transport</keyword>
<dbReference type="Pfam" id="PF07664">
    <property type="entry name" value="FeoB_C"/>
    <property type="match status" value="1"/>
</dbReference>
<dbReference type="Gene3D" id="3.40.50.300">
    <property type="entry name" value="P-loop containing nucleotide triphosphate hydrolases"/>
    <property type="match status" value="1"/>
</dbReference>
<dbReference type="PANTHER" id="PTHR43185">
    <property type="entry name" value="FERROUS IRON TRANSPORT PROTEIN B"/>
    <property type="match status" value="1"/>
</dbReference>
<dbReference type="NCBIfam" id="TIGR00437">
    <property type="entry name" value="feoB"/>
    <property type="match status" value="1"/>
</dbReference>
<keyword evidence="5 15" id="KW-0812">Transmembrane</keyword>
<evidence type="ECO:0000256" key="4">
    <source>
        <dbReference type="ARBA" id="ARBA00022496"/>
    </source>
</evidence>
<dbReference type="STRING" id="238.BBD35_05185"/>
<evidence type="ECO:0000256" key="15">
    <source>
        <dbReference type="RuleBase" id="RU362098"/>
    </source>
</evidence>
<feature type="binding site" evidence="13">
    <location>
        <begin position="122"/>
        <end position="125"/>
    </location>
    <ligand>
        <name>GTP</name>
        <dbReference type="ChEBI" id="CHEBI:37565"/>
        <label>1</label>
    </ligand>
</feature>
<keyword evidence="3" id="KW-1003">Cell membrane</keyword>
<feature type="transmembrane region" description="Helical" evidence="15">
    <location>
        <begin position="409"/>
        <end position="435"/>
    </location>
</feature>
<evidence type="ECO:0000256" key="5">
    <source>
        <dbReference type="ARBA" id="ARBA00022692"/>
    </source>
</evidence>
<keyword evidence="10 13" id="KW-0342">GTP-binding</keyword>
<dbReference type="InterPro" id="IPR027417">
    <property type="entry name" value="P-loop_NTPase"/>
</dbReference>
<dbReference type="GO" id="GO:0005886">
    <property type="term" value="C:plasma membrane"/>
    <property type="evidence" value="ECO:0007669"/>
    <property type="project" value="UniProtKB-SubCell"/>
</dbReference>
<keyword evidence="8 15" id="KW-0408">Iron</keyword>
<dbReference type="GO" id="GO:0015093">
    <property type="term" value="F:ferrous iron transmembrane transporter activity"/>
    <property type="evidence" value="ECO:0007669"/>
    <property type="project" value="UniProtKB-UniRule"/>
</dbReference>
<feature type="transmembrane region" description="Helical" evidence="15">
    <location>
        <begin position="275"/>
        <end position="296"/>
    </location>
</feature>
<comment type="similarity">
    <text evidence="15">Belongs to the TRAFAC class TrmE-Era-EngA-EngB-Septin-like GTPase superfamily. FeoB GTPase (TC 9.A.8) family.</text>
</comment>
<name>A0A1V3TXE7_ELIME</name>
<dbReference type="SUPFAM" id="SSF52540">
    <property type="entry name" value="P-loop containing nucleoside triphosphate hydrolases"/>
    <property type="match status" value="1"/>
</dbReference>
<accession>A0A1V3TXE7</accession>
<evidence type="ECO:0000313" key="17">
    <source>
        <dbReference type="EMBL" id="OOH93249.1"/>
    </source>
</evidence>
<evidence type="ECO:0000256" key="7">
    <source>
        <dbReference type="ARBA" id="ARBA00022989"/>
    </source>
</evidence>
<feature type="transmembrane region" description="Helical" evidence="15">
    <location>
        <begin position="617"/>
        <end position="642"/>
    </location>
</feature>
<dbReference type="CDD" id="cd01879">
    <property type="entry name" value="FeoB"/>
    <property type="match status" value="1"/>
</dbReference>
<keyword evidence="14" id="KW-0460">Magnesium</keyword>
<dbReference type="eggNOG" id="COG0370">
    <property type="taxonomic scope" value="Bacteria"/>
</dbReference>
<keyword evidence="9" id="KW-0406">Ion transport</keyword>
<dbReference type="PANTHER" id="PTHR43185:SF1">
    <property type="entry name" value="FE(2+) TRANSPORTER FEOB"/>
    <property type="match status" value="1"/>
</dbReference>
<evidence type="ECO:0000256" key="13">
    <source>
        <dbReference type="PIRSR" id="PIRSR603373-1"/>
    </source>
</evidence>
<evidence type="ECO:0000256" key="3">
    <source>
        <dbReference type="ARBA" id="ARBA00022475"/>
    </source>
</evidence>
<evidence type="ECO:0000256" key="9">
    <source>
        <dbReference type="ARBA" id="ARBA00023065"/>
    </source>
</evidence>
<evidence type="ECO:0000256" key="8">
    <source>
        <dbReference type="ARBA" id="ARBA00023004"/>
    </source>
</evidence>
<feature type="transmembrane region" description="Helical" evidence="15">
    <location>
        <begin position="447"/>
        <end position="468"/>
    </location>
</feature>
<comment type="caution">
    <text evidence="15">Lacks conserved residue(s) required for the propagation of feature annotation.</text>
</comment>
<dbReference type="Proteomes" id="UP000188947">
    <property type="component" value="Unassembled WGS sequence"/>
</dbReference>
<evidence type="ECO:0000256" key="6">
    <source>
        <dbReference type="ARBA" id="ARBA00022741"/>
    </source>
</evidence>
<evidence type="ECO:0000256" key="14">
    <source>
        <dbReference type="PIRSR" id="PIRSR603373-2"/>
    </source>
</evidence>
<dbReference type="InterPro" id="IPR030389">
    <property type="entry name" value="G_FEOB_dom"/>
</dbReference>
<evidence type="ECO:0000256" key="12">
    <source>
        <dbReference type="NCBIfam" id="TIGR00437"/>
    </source>
</evidence>
<evidence type="ECO:0000256" key="1">
    <source>
        <dbReference type="ARBA" id="ARBA00004651"/>
    </source>
</evidence>
<dbReference type="NCBIfam" id="TIGR00231">
    <property type="entry name" value="small_GTP"/>
    <property type="match status" value="1"/>
</dbReference>
<feature type="domain" description="FeoB-type G" evidence="16">
    <location>
        <begin position="7"/>
        <end position="171"/>
    </location>
</feature>
<keyword evidence="7 15" id="KW-1133">Transmembrane helix</keyword>
<dbReference type="PROSITE" id="PS51711">
    <property type="entry name" value="G_FEOB"/>
    <property type="match status" value="1"/>
</dbReference>
<proteinExistence type="inferred from homology"/>
<feature type="binding site" evidence="13">
    <location>
        <begin position="60"/>
        <end position="63"/>
    </location>
    <ligand>
        <name>GTP</name>
        <dbReference type="ChEBI" id="CHEBI:37565"/>
        <label>1</label>
    </ligand>
</feature>
<dbReference type="Pfam" id="PF07670">
    <property type="entry name" value="Gate"/>
    <property type="match status" value="2"/>
</dbReference>
<evidence type="ECO:0000259" key="16">
    <source>
        <dbReference type="PROSITE" id="PS51711"/>
    </source>
</evidence>
<evidence type="ECO:0000313" key="18">
    <source>
        <dbReference type="Proteomes" id="UP000188947"/>
    </source>
</evidence>